<gene>
    <name evidence="1" type="ORF">GSM42_04650</name>
</gene>
<dbReference type="RefSeq" id="WP_160800365.1">
    <property type="nucleotide sequence ID" value="NZ_WUUL01000002.1"/>
</dbReference>
<dbReference type="AlphaFoldDB" id="A0A6I4VRH4"/>
<dbReference type="Gene3D" id="2.40.128.20">
    <property type="match status" value="1"/>
</dbReference>
<accession>A0A6I4VRH4</accession>
<keyword evidence="2" id="KW-1185">Reference proteome</keyword>
<dbReference type="InterPro" id="IPR012674">
    <property type="entry name" value="Calycin"/>
</dbReference>
<organism evidence="1 2">
    <name type="scientific">Shimazuella alba</name>
    <dbReference type="NCBI Taxonomy" id="2690964"/>
    <lineage>
        <taxon>Bacteria</taxon>
        <taxon>Bacillati</taxon>
        <taxon>Bacillota</taxon>
        <taxon>Bacilli</taxon>
        <taxon>Bacillales</taxon>
        <taxon>Thermoactinomycetaceae</taxon>
        <taxon>Shimazuella</taxon>
    </lineage>
</organism>
<dbReference type="EMBL" id="WUUL01000002">
    <property type="protein sequence ID" value="MXQ53031.1"/>
    <property type="molecule type" value="Genomic_DNA"/>
</dbReference>
<reference evidence="1 2" key="1">
    <citation type="submission" date="2019-12" db="EMBL/GenBank/DDBJ databases">
        <title>Whole-genome analyses of novel actinobacteria.</title>
        <authorList>
            <person name="Sahin N."/>
            <person name="Saygin H."/>
        </authorList>
    </citation>
    <scope>NUCLEOTIDE SEQUENCE [LARGE SCALE GENOMIC DNA]</scope>
    <source>
        <strain evidence="1 2">KC615</strain>
    </source>
</reference>
<evidence type="ECO:0000313" key="2">
    <source>
        <dbReference type="Proteomes" id="UP000430692"/>
    </source>
</evidence>
<protein>
    <submittedName>
        <fullName evidence="1">DUF1934 family protein</fullName>
    </submittedName>
</protein>
<comment type="caution">
    <text evidence="1">The sequence shown here is derived from an EMBL/GenBank/DDBJ whole genome shotgun (WGS) entry which is preliminary data.</text>
</comment>
<name>A0A6I4VRH4_9BACL</name>
<dbReference type="Pfam" id="PF09148">
    <property type="entry name" value="DUF1934"/>
    <property type="match status" value="1"/>
</dbReference>
<dbReference type="InterPro" id="IPR015231">
    <property type="entry name" value="DUF1934"/>
</dbReference>
<dbReference type="SUPFAM" id="SSF50814">
    <property type="entry name" value="Lipocalins"/>
    <property type="match status" value="1"/>
</dbReference>
<sequence length="133" mass="15548">MQIPLYIKSTIHTSGSEEAEVVEQQVQADMLQLEDHTLISYQEEDGVERSDVKIFAFKNHMIISRRGPISYQQEYQPNDTTLCNMKMPMGTVEMRVLTHFYQFNPMRKIICQFQLEQGDVILGEYQLDIAWVV</sequence>
<dbReference type="Proteomes" id="UP000430692">
    <property type="component" value="Unassembled WGS sequence"/>
</dbReference>
<proteinExistence type="predicted"/>
<evidence type="ECO:0000313" key="1">
    <source>
        <dbReference type="EMBL" id="MXQ53031.1"/>
    </source>
</evidence>